<dbReference type="Proteomes" id="UP000183922">
    <property type="component" value="Unassembled WGS sequence"/>
</dbReference>
<comment type="caution">
    <text evidence="2">The sequence shown here is derived from an EMBL/GenBank/DDBJ whole genome shotgun (WGS) entry which is preliminary data.</text>
</comment>
<reference evidence="2 3" key="1">
    <citation type="journal article" date="2016" name="Environ. Microbiol.">
        <title>Genomic resolution of a cold subsurface aquifer community provides metabolic insights for novel microbes adapted to high CO concentrations.</title>
        <authorList>
            <person name="Probst A.J."/>
            <person name="Castelle C.J."/>
            <person name="Singh A."/>
            <person name="Brown C.T."/>
            <person name="Anantharaman K."/>
            <person name="Sharon I."/>
            <person name="Hug L.A."/>
            <person name="Burstein D."/>
            <person name="Emerson J.B."/>
            <person name="Thomas B.C."/>
            <person name="Banfield J.F."/>
        </authorList>
    </citation>
    <scope>NUCLEOTIDE SEQUENCE [LARGE SCALE GENOMIC DNA]</scope>
    <source>
        <strain evidence="2">CG2_30_39_24</strain>
    </source>
</reference>
<evidence type="ECO:0000256" key="1">
    <source>
        <dbReference type="SAM" id="Phobius"/>
    </source>
</evidence>
<keyword evidence="1" id="KW-1133">Transmembrane helix</keyword>
<proteinExistence type="predicted"/>
<dbReference type="EMBL" id="MNYR01000049">
    <property type="protein sequence ID" value="OIP55274.1"/>
    <property type="molecule type" value="Genomic_DNA"/>
</dbReference>
<organism evidence="2 3">
    <name type="scientific">Candidatus Kuenenbacteria bacterium CG2_30_39_24</name>
    <dbReference type="NCBI Taxonomy" id="1805236"/>
    <lineage>
        <taxon>Bacteria</taxon>
        <taxon>Candidatus Kueneniibacteriota</taxon>
    </lineage>
</organism>
<dbReference type="AlphaFoldDB" id="A0A1J5FCM1"/>
<feature type="transmembrane region" description="Helical" evidence="1">
    <location>
        <begin position="64"/>
        <end position="87"/>
    </location>
</feature>
<name>A0A1J5FCM1_9BACT</name>
<gene>
    <name evidence="2" type="ORF">AUK13_02980</name>
</gene>
<dbReference type="STRING" id="1805236.AUK13_02980"/>
<protein>
    <submittedName>
        <fullName evidence="2">Uncharacterized protein</fullName>
    </submittedName>
</protein>
<feature type="transmembrane region" description="Helical" evidence="1">
    <location>
        <begin position="17"/>
        <end position="38"/>
    </location>
</feature>
<sequence>MALFNFLKSNLFFKDKVVLTNFSLSLVLWFFSFAWLYFKIEPQVEPVALRYTVYFGIDLIGPWWYVYLIPLIGLIILTINFTGAYLIYLNTKILAHLIILTTAVIQVLLVILSILIHLLNR</sequence>
<evidence type="ECO:0000313" key="2">
    <source>
        <dbReference type="EMBL" id="OIP55274.1"/>
    </source>
</evidence>
<evidence type="ECO:0000313" key="3">
    <source>
        <dbReference type="Proteomes" id="UP000183922"/>
    </source>
</evidence>
<feature type="transmembrane region" description="Helical" evidence="1">
    <location>
        <begin position="94"/>
        <end position="119"/>
    </location>
</feature>
<accession>A0A1J5FCM1</accession>
<keyword evidence="1" id="KW-0472">Membrane</keyword>
<keyword evidence="1" id="KW-0812">Transmembrane</keyword>